<proteinExistence type="predicted"/>
<reference evidence="1" key="1">
    <citation type="submission" date="2020-04" db="EMBL/GenBank/DDBJ databases">
        <authorList>
            <person name="Alioto T."/>
            <person name="Alioto T."/>
            <person name="Gomez Garrido J."/>
        </authorList>
    </citation>
    <scope>NUCLEOTIDE SEQUENCE</scope>
    <source>
        <strain evidence="1">A484AB</strain>
    </source>
</reference>
<comment type="caution">
    <text evidence="1">The sequence shown here is derived from an EMBL/GenBank/DDBJ whole genome shotgun (WGS) entry which is preliminary data.</text>
</comment>
<dbReference type="AlphaFoldDB" id="A0A6S7HAV0"/>
<keyword evidence="2" id="KW-1185">Reference proteome</keyword>
<accession>A0A6S7HAV0</accession>
<gene>
    <name evidence="1" type="ORF">PACLA_8A060513</name>
</gene>
<evidence type="ECO:0000313" key="2">
    <source>
        <dbReference type="Proteomes" id="UP001152795"/>
    </source>
</evidence>
<dbReference type="OrthoDB" id="4473401at2759"/>
<dbReference type="Proteomes" id="UP001152795">
    <property type="component" value="Unassembled WGS sequence"/>
</dbReference>
<organism evidence="1 2">
    <name type="scientific">Paramuricea clavata</name>
    <name type="common">Red gorgonian</name>
    <name type="synonym">Violescent sea-whip</name>
    <dbReference type="NCBI Taxonomy" id="317549"/>
    <lineage>
        <taxon>Eukaryota</taxon>
        <taxon>Metazoa</taxon>
        <taxon>Cnidaria</taxon>
        <taxon>Anthozoa</taxon>
        <taxon>Octocorallia</taxon>
        <taxon>Malacalcyonacea</taxon>
        <taxon>Plexauridae</taxon>
        <taxon>Paramuricea</taxon>
    </lineage>
</organism>
<evidence type="ECO:0000313" key="1">
    <source>
        <dbReference type="EMBL" id="CAB4000090.1"/>
    </source>
</evidence>
<name>A0A6S7HAV0_PARCT</name>
<sequence length="314" mass="34413">MTAGCIGQTCARSSDCGGLNECCRDNICAYCSESRCKDNSECPLGEYCCKRNGQAMCRQTCEGQFCNAAKDCGAPGECCIANKCTTSGCHCNSNSDCKFGVYCCTYACNSSCIGKGCLWDNDCGAPGEECTYPDSNCVYSHYDKKCPKLPEKKCFNKNGCYSHDDCNVFGSGYYCCKGQYSFDERSCNSNCLKKFCNEDSDCGGSSECCDSNNQCYKCPNNVPAWVIGITVGIALLIITAVGVVFRYIYSKRKQERMETQPSQTGVIEMEFQQNNRHQNIYSAGLQSTVGAWFVDDIQSSLPTQPWTGILPSQT</sequence>
<dbReference type="EMBL" id="CACRXK020003752">
    <property type="protein sequence ID" value="CAB4000090.1"/>
    <property type="molecule type" value="Genomic_DNA"/>
</dbReference>
<protein>
    <submittedName>
        <fullName evidence="1">Uncharacterized protein</fullName>
    </submittedName>
</protein>